<keyword evidence="1" id="KW-0732">Signal</keyword>
<dbReference type="RefSeq" id="WP_241711748.1">
    <property type="nucleotide sequence ID" value="NZ_JALBUF010000001.1"/>
</dbReference>
<protein>
    <recommendedName>
        <fullName evidence="2">Sporulation stage II protein D amidase enhancer LytB N-terminal domain-containing protein</fullName>
    </recommendedName>
</protein>
<accession>A0A9X1V6L8</accession>
<evidence type="ECO:0000259" key="2">
    <source>
        <dbReference type="Pfam" id="PF08486"/>
    </source>
</evidence>
<evidence type="ECO:0000313" key="4">
    <source>
        <dbReference type="Proteomes" id="UP001139263"/>
    </source>
</evidence>
<gene>
    <name evidence="3" type="ORF">MM817_00388</name>
</gene>
<feature type="domain" description="Sporulation stage II protein D amidase enhancer LytB N-terminal" evidence="2">
    <location>
        <begin position="57"/>
        <end position="138"/>
    </location>
</feature>
<proteinExistence type="predicted"/>
<organism evidence="3 4">
    <name type="scientific">Sulfoacidibacillus ferrooxidans</name>
    <dbReference type="NCBI Taxonomy" id="2005001"/>
    <lineage>
        <taxon>Bacteria</taxon>
        <taxon>Bacillati</taxon>
        <taxon>Bacillota</taxon>
        <taxon>Bacilli</taxon>
        <taxon>Bacillales</taxon>
        <taxon>Alicyclobacillaceae</taxon>
        <taxon>Sulfoacidibacillus</taxon>
    </lineage>
</organism>
<dbReference type="Pfam" id="PF08486">
    <property type="entry name" value="SpoIID"/>
    <property type="match status" value="1"/>
</dbReference>
<dbReference type="InterPro" id="IPR013693">
    <property type="entry name" value="SpoIID/LytB_N"/>
</dbReference>
<evidence type="ECO:0000313" key="3">
    <source>
        <dbReference type="EMBL" id="MCI0182132.1"/>
    </source>
</evidence>
<dbReference type="AlphaFoldDB" id="A0A9X1V6L8"/>
<reference evidence="3" key="1">
    <citation type="submission" date="2022-03" db="EMBL/GenBank/DDBJ databases">
        <title>Draft Genome Sequence of Firmicute Strain S0AB, a Heterotrophic Iron/Sulfur-Oxidizing Extreme Acidophile.</title>
        <authorList>
            <person name="Vergara E."/>
            <person name="Pakostova E."/>
            <person name="Johnson D.B."/>
            <person name="Holmes D.S."/>
        </authorList>
    </citation>
    <scope>NUCLEOTIDE SEQUENCE</scope>
    <source>
        <strain evidence="3">S0AB</strain>
    </source>
</reference>
<dbReference type="Proteomes" id="UP001139263">
    <property type="component" value="Unassembled WGS sequence"/>
</dbReference>
<sequence length="208" mass="23688">MKKPWIATMALCLILFFAGSTSSEPAHAQTYTYHTIYNTALPSVIHVAIRANNNPRGQILWVQTVGFQEYCSDVLPNEWIPEWNVEALRAGAMAVKMFAWYHTLHPVTIDGFTFDVDNTTNFQEYKYMSGRPETDQAIQDIWPYAYAYTDGGIGPLDYRAGVPNNPNWPFNHSQKMAQWGSQYWATAGMNNQQILAFYFTGRTLLQAP</sequence>
<feature type="chain" id="PRO_5040828010" description="Sporulation stage II protein D amidase enhancer LytB N-terminal domain-containing protein" evidence="1">
    <location>
        <begin position="29"/>
        <end position="208"/>
    </location>
</feature>
<keyword evidence="4" id="KW-1185">Reference proteome</keyword>
<evidence type="ECO:0000256" key="1">
    <source>
        <dbReference type="SAM" id="SignalP"/>
    </source>
</evidence>
<name>A0A9X1V6L8_9BACL</name>
<comment type="caution">
    <text evidence="3">The sequence shown here is derived from an EMBL/GenBank/DDBJ whole genome shotgun (WGS) entry which is preliminary data.</text>
</comment>
<feature type="signal peptide" evidence="1">
    <location>
        <begin position="1"/>
        <end position="28"/>
    </location>
</feature>
<dbReference type="EMBL" id="JALBUF010000001">
    <property type="protein sequence ID" value="MCI0182132.1"/>
    <property type="molecule type" value="Genomic_DNA"/>
</dbReference>